<dbReference type="InterPro" id="IPR001296">
    <property type="entry name" value="Glyco_trans_1"/>
</dbReference>
<feature type="domain" description="Starch synthase catalytic" evidence="9">
    <location>
        <begin position="7"/>
        <end position="243"/>
    </location>
</feature>
<organism evidence="10 11">
    <name type="scientific">Hydrogenispora ethanolica</name>
    <dbReference type="NCBI Taxonomy" id="1082276"/>
    <lineage>
        <taxon>Bacteria</taxon>
        <taxon>Bacillati</taxon>
        <taxon>Bacillota</taxon>
        <taxon>Hydrogenispora</taxon>
    </lineage>
</organism>
<evidence type="ECO:0000256" key="4">
    <source>
        <dbReference type="ARBA" id="ARBA00022676"/>
    </source>
</evidence>
<proteinExistence type="inferred from homology"/>
<sequence>MSDGPLKILLLSAEVVPFAKTGGLADVAGALPKALKELGHDVRVAMPRYGFIDKNKFNLQERLIGLTVPMNGGSDTASVYEGKIGADVPVYMIDNPKYFDREGIYMYPDDADRFVFFSRGAMEMLKRLDWAPDILHCNDWHTAIVPNWLKSIYKDDPFFARTASIYTIHNLAYQGVFGYRVLEIAGVDKYQFMVPPGVSPENQINMMGRGIFFADLVNTVSDTYAQEILTSEYGEGYDWLLRERRDRLYGIVNGIDYESNNPAADPHIFHHYDLQHAEDKLHNKLALQKESGLAQEPHTPLIGMISRLSDQKGFDLIGHVIEAMMANLNFQFILLGTGAEHYHNLFHSIQERFPSRSAVYLTFNSALAQKIYAASDLFLMPSRFEPCGLGQLIALRYGSIPIVRETGGLKDTVQNYDPQTSNGNGFTFRQYDALAMYTAIVRAIETYHYPEVWKTLIQRAMSADFSWRVSAAKYIDLYHRALALRADHPVPDQYANVPG</sequence>
<evidence type="ECO:0000256" key="3">
    <source>
        <dbReference type="ARBA" id="ARBA00010281"/>
    </source>
</evidence>
<comment type="pathway">
    <text evidence="7">Glycan biosynthesis; glycogen biosynthesis.</text>
</comment>
<dbReference type="SUPFAM" id="SSF53756">
    <property type="entry name" value="UDP-Glycosyltransferase/glycogen phosphorylase"/>
    <property type="match status" value="1"/>
</dbReference>
<dbReference type="CDD" id="cd03791">
    <property type="entry name" value="GT5_Glycogen_synthase_DULL1-like"/>
    <property type="match status" value="1"/>
</dbReference>
<accession>A0A4R1S7D1</accession>
<keyword evidence="11" id="KW-1185">Reference proteome</keyword>
<dbReference type="GO" id="GO:0009011">
    <property type="term" value="F:alpha-1,4-glucan glucosyltransferase (ADP-glucose donor) activity"/>
    <property type="evidence" value="ECO:0007669"/>
    <property type="project" value="UniProtKB-UniRule"/>
</dbReference>
<gene>
    <name evidence="7" type="primary">glgA</name>
    <name evidence="10" type="ORF">EDC14_1003208</name>
</gene>
<evidence type="ECO:0000256" key="5">
    <source>
        <dbReference type="ARBA" id="ARBA00022679"/>
    </source>
</evidence>
<dbReference type="InterPro" id="IPR013534">
    <property type="entry name" value="Starch_synth_cat_dom"/>
</dbReference>
<name>A0A4R1S7D1_HYDET</name>
<comment type="similarity">
    <text evidence="3 7">Belongs to the glycosyltransferase 1 family. Bacterial/plant glycogen synthase subfamily.</text>
</comment>
<evidence type="ECO:0000256" key="7">
    <source>
        <dbReference type="HAMAP-Rule" id="MF_00484"/>
    </source>
</evidence>
<feature type="domain" description="Glycosyl transferase family 1" evidence="8">
    <location>
        <begin position="298"/>
        <end position="449"/>
    </location>
</feature>
<evidence type="ECO:0000256" key="6">
    <source>
        <dbReference type="ARBA" id="ARBA00023056"/>
    </source>
</evidence>
<keyword evidence="4 7" id="KW-0328">Glycosyltransferase</keyword>
<dbReference type="RefSeq" id="WP_132012942.1">
    <property type="nucleotide sequence ID" value="NZ_SLUN01000003.1"/>
</dbReference>
<dbReference type="PANTHER" id="PTHR45825:SF11">
    <property type="entry name" value="ALPHA AMYLASE DOMAIN-CONTAINING PROTEIN"/>
    <property type="match status" value="1"/>
</dbReference>
<evidence type="ECO:0000259" key="8">
    <source>
        <dbReference type="Pfam" id="PF00534"/>
    </source>
</evidence>
<dbReference type="HAMAP" id="MF_00484">
    <property type="entry name" value="Glycogen_synth"/>
    <property type="match status" value="1"/>
</dbReference>
<dbReference type="InterPro" id="IPR011835">
    <property type="entry name" value="GS/SS"/>
</dbReference>
<evidence type="ECO:0000313" key="10">
    <source>
        <dbReference type="EMBL" id="TCL75276.1"/>
    </source>
</evidence>
<dbReference type="GO" id="GO:0005978">
    <property type="term" value="P:glycogen biosynthetic process"/>
    <property type="evidence" value="ECO:0007669"/>
    <property type="project" value="UniProtKB-UniRule"/>
</dbReference>
<dbReference type="Pfam" id="PF08323">
    <property type="entry name" value="Glyco_transf_5"/>
    <property type="match status" value="1"/>
</dbReference>
<evidence type="ECO:0000256" key="1">
    <source>
        <dbReference type="ARBA" id="ARBA00001478"/>
    </source>
</evidence>
<comment type="catalytic activity">
    <reaction evidence="1 7">
        <text>[(1-&gt;4)-alpha-D-glucosyl](n) + ADP-alpha-D-glucose = [(1-&gt;4)-alpha-D-glucosyl](n+1) + ADP + H(+)</text>
        <dbReference type="Rhea" id="RHEA:18189"/>
        <dbReference type="Rhea" id="RHEA-COMP:9584"/>
        <dbReference type="Rhea" id="RHEA-COMP:9587"/>
        <dbReference type="ChEBI" id="CHEBI:15378"/>
        <dbReference type="ChEBI" id="CHEBI:15444"/>
        <dbReference type="ChEBI" id="CHEBI:57498"/>
        <dbReference type="ChEBI" id="CHEBI:456216"/>
        <dbReference type="EC" id="2.4.1.21"/>
    </reaction>
</comment>
<protein>
    <recommendedName>
        <fullName evidence="7">Glycogen synthase</fullName>
        <ecNumber evidence="7">2.4.1.21</ecNumber>
    </recommendedName>
    <alternativeName>
        <fullName evidence="7">Starch [bacterial glycogen] synthase</fullName>
    </alternativeName>
</protein>
<dbReference type="OrthoDB" id="9808590at2"/>
<evidence type="ECO:0000256" key="2">
    <source>
        <dbReference type="ARBA" id="ARBA00002764"/>
    </source>
</evidence>
<evidence type="ECO:0000313" key="11">
    <source>
        <dbReference type="Proteomes" id="UP000295008"/>
    </source>
</evidence>
<keyword evidence="5 7" id="KW-0808">Transferase</keyword>
<reference evidence="10 11" key="1">
    <citation type="submission" date="2019-03" db="EMBL/GenBank/DDBJ databases">
        <title>Genomic Encyclopedia of Type Strains, Phase IV (KMG-IV): sequencing the most valuable type-strain genomes for metagenomic binning, comparative biology and taxonomic classification.</title>
        <authorList>
            <person name="Goeker M."/>
        </authorList>
    </citation>
    <scope>NUCLEOTIDE SEQUENCE [LARGE SCALE GENOMIC DNA]</scope>
    <source>
        <strain evidence="10 11">LX-B</strain>
    </source>
</reference>
<dbReference type="PANTHER" id="PTHR45825">
    <property type="entry name" value="GRANULE-BOUND STARCH SYNTHASE 1, CHLOROPLASTIC/AMYLOPLASTIC"/>
    <property type="match status" value="1"/>
</dbReference>
<dbReference type="Pfam" id="PF00534">
    <property type="entry name" value="Glycos_transf_1"/>
    <property type="match status" value="1"/>
</dbReference>
<dbReference type="AlphaFoldDB" id="A0A4R1S7D1"/>
<keyword evidence="6 7" id="KW-0320">Glycogen biosynthesis</keyword>
<dbReference type="UniPathway" id="UPA00164"/>
<dbReference type="Proteomes" id="UP000295008">
    <property type="component" value="Unassembled WGS sequence"/>
</dbReference>
<comment type="function">
    <text evidence="2 7">Synthesizes alpha-1,4-glucan chains using ADP-glucose.</text>
</comment>
<feature type="binding site" evidence="7">
    <location>
        <position position="20"/>
    </location>
    <ligand>
        <name>ADP-alpha-D-glucose</name>
        <dbReference type="ChEBI" id="CHEBI:57498"/>
    </ligand>
</feature>
<evidence type="ECO:0000259" key="9">
    <source>
        <dbReference type="Pfam" id="PF08323"/>
    </source>
</evidence>
<dbReference type="NCBIfam" id="TIGR02095">
    <property type="entry name" value="glgA"/>
    <property type="match status" value="1"/>
</dbReference>
<dbReference type="Gene3D" id="3.40.50.2000">
    <property type="entry name" value="Glycogen Phosphorylase B"/>
    <property type="match status" value="2"/>
</dbReference>
<dbReference type="EMBL" id="SLUN01000003">
    <property type="protein sequence ID" value="TCL75276.1"/>
    <property type="molecule type" value="Genomic_DNA"/>
</dbReference>
<comment type="caution">
    <text evidence="10">The sequence shown here is derived from an EMBL/GenBank/DDBJ whole genome shotgun (WGS) entry which is preliminary data.</text>
</comment>
<dbReference type="GO" id="GO:0004373">
    <property type="term" value="F:alpha-1,4-glucan glucosyltransferase (UDP-glucose donor) activity"/>
    <property type="evidence" value="ECO:0007669"/>
    <property type="project" value="InterPro"/>
</dbReference>
<dbReference type="EC" id="2.4.1.21" evidence="7"/>